<dbReference type="GO" id="GO:0018104">
    <property type="term" value="P:peptidoglycan-protein cross-linking"/>
    <property type="evidence" value="ECO:0007669"/>
    <property type="project" value="TreeGrafter"/>
</dbReference>
<dbReference type="Pfam" id="PF03734">
    <property type="entry name" value="YkuD"/>
    <property type="match status" value="1"/>
</dbReference>
<evidence type="ECO:0000256" key="3">
    <source>
        <dbReference type="ARBA" id="ARBA00022679"/>
    </source>
</evidence>
<feature type="domain" description="L,D-TPase catalytic" evidence="10">
    <location>
        <begin position="231"/>
        <end position="364"/>
    </location>
</feature>
<comment type="pathway">
    <text evidence="1 7">Cell wall biogenesis; peptidoglycan biosynthesis.</text>
</comment>
<evidence type="ECO:0000256" key="7">
    <source>
        <dbReference type="PROSITE-ProRule" id="PRU01373"/>
    </source>
</evidence>
<dbReference type="InterPro" id="IPR002477">
    <property type="entry name" value="Peptidoglycan-bd-like"/>
</dbReference>
<keyword evidence="6 7" id="KW-0961">Cell wall biogenesis/degradation</keyword>
<dbReference type="InterPro" id="IPR050979">
    <property type="entry name" value="LD-transpeptidase"/>
</dbReference>
<dbReference type="UniPathway" id="UPA00219"/>
<evidence type="ECO:0000256" key="2">
    <source>
        <dbReference type="ARBA" id="ARBA00005992"/>
    </source>
</evidence>
<dbReference type="Pfam" id="PF01471">
    <property type="entry name" value="PG_binding_1"/>
    <property type="match status" value="1"/>
</dbReference>
<keyword evidence="3" id="KW-0808">Transferase</keyword>
<dbReference type="GO" id="GO:0071972">
    <property type="term" value="F:peptidoglycan L,D-transpeptidase activity"/>
    <property type="evidence" value="ECO:0007669"/>
    <property type="project" value="TreeGrafter"/>
</dbReference>
<evidence type="ECO:0000256" key="6">
    <source>
        <dbReference type="ARBA" id="ARBA00023316"/>
    </source>
</evidence>
<feature type="region of interest" description="Disordered" evidence="8">
    <location>
        <begin position="21"/>
        <end position="75"/>
    </location>
</feature>
<dbReference type="Gene3D" id="2.40.440.10">
    <property type="entry name" value="L,D-transpeptidase catalytic domain-like"/>
    <property type="match status" value="1"/>
</dbReference>
<dbReference type="KEGG" id="meti:DK427_00095"/>
<evidence type="ECO:0000313" key="12">
    <source>
        <dbReference type="Proteomes" id="UP000246058"/>
    </source>
</evidence>
<dbReference type="PROSITE" id="PS52029">
    <property type="entry name" value="LD_TPASE"/>
    <property type="match status" value="1"/>
</dbReference>
<evidence type="ECO:0000256" key="4">
    <source>
        <dbReference type="ARBA" id="ARBA00022960"/>
    </source>
</evidence>
<keyword evidence="9" id="KW-0732">Signal</keyword>
<reference evidence="11 12" key="1">
    <citation type="submission" date="2018-05" db="EMBL/GenBank/DDBJ databases">
        <title>Complete Genome Sequence of Methylobacterium sp. 17Sr1-43.</title>
        <authorList>
            <person name="Srinivasan S."/>
        </authorList>
    </citation>
    <scope>NUCLEOTIDE SEQUENCE [LARGE SCALE GENOMIC DNA]</scope>
    <source>
        <strain evidence="11 12">17Sr1-43</strain>
    </source>
</reference>
<keyword evidence="12" id="KW-1185">Reference proteome</keyword>
<evidence type="ECO:0000256" key="1">
    <source>
        <dbReference type="ARBA" id="ARBA00004752"/>
    </source>
</evidence>
<evidence type="ECO:0000313" key="11">
    <source>
        <dbReference type="EMBL" id="AWN38739.1"/>
    </source>
</evidence>
<evidence type="ECO:0000259" key="10">
    <source>
        <dbReference type="PROSITE" id="PS52029"/>
    </source>
</evidence>
<dbReference type="GO" id="GO:0005576">
    <property type="term" value="C:extracellular region"/>
    <property type="evidence" value="ECO:0007669"/>
    <property type="project" value="TreeGrafter"/>
</dbReference>
<name>A0A2U8VY84_9HYPH</name>
<dbReference type="OrthoDB" id="9787225at2"/>
<dbReference type="CDD" id="cd16913">
    <property type="entry name" value="YkuD_like"/>
    <property type="match status" value="1"/>
</dbReference>
<dbReference type="GO" id="GO:0016740">
    <property type="term" value="F:transferase activity"/>
    <property type="evidence" value="ECO:0007669"/>
    <property type="project" value="UniProtKB-KW"/>
</dbReference>
<organism evidence="11 12">
    <name type="scientific">Methylobacterium radiodurans</name>
    <dbReference type="NCBI Taxonomy" id="2202828"/>
    <lineage>
        <taxon>Bacteria</taxon>
        <taxon>Pseudomonadati</taxon>
        <taxon>Pseudomonadota</taxon>
        <taxon>Alphaproteobacteria</taxon>
        <taxon>Hyphomicrobiales</taxon>
        <taxon>Methylobacteriaceae</taxon>
        <taxon>Methylobacterium</taxon>
    </lineage>
</organism>
<accession>A0A2U8VY84</accession>
<dbReference type="Proteomes" id="UP000246058">
    <property type="component" value="Chromosome"/>
</dbReference>
<proteinExistence type="inferred from homology"/>
<dbReference type="AlphaFoldDB" id="A0A2U8VY84"/>
<evidence type="ECO:0000256" key="8">
    <source>
        <dbReference type="SAM" id="MobiDB-lite"/>
    </source>
</evidence>
<protein>
    <submittedName>
        <fullName evidence="11">Murein L,D-transpeptidase</fullName>
    </submittedName>
</protein>
<dbReference type="RefSeq" id="WP_109953894.1">
    <property type="nucleotide sequence ID" value="NZ_CP029551.1"/>
</dbReference>
<dbReference type="InterPro" id="IPR036365">
    <property type="entry name" value="PGBD-like_sf"/>
</dbReference>
<dbReference type="InterPro" id="IPR038063">
    <property type="entry name" value="Transpep_catalytic_dom"/>
</dbReference>
<feature type="signal peptide" evidence="9">
    <location>
        <begin position="1"/>
        <end position="24"/>
    </location>
</feature>
<keyword evidence="4 7" id="KW-0133">Cell shape</keyword>
<dbReference type="GO" id="GO:0008360">
    <property type="term" value="P:regulation of cell shape"/>
    <property type="evidence" value="ECO:0007669"/>
    <property type="project" value="UniProtKB-UniRule"/>
</dbReference>
<dbReference type="SUPFAM" id="SSF47090">
    <property type="entry name" value="PGBD-like"/>
    <property type="match status" value="1"/>
</dbReference>
<evidence type="ECO:0000256" key="5">
    <source>
        <dbReference type="ARBA" id="ARBA00022984"/>
    </source>
</evidence>
<dbReference type="EMBL" id="CP029551">
    <property type="protein sequence ID" value="AWN38739.1"/>
    <property type="molecule type" value="Genomic_DNA"/>
</dbReference>
<evidence type="ECO:0000256" key="9">
    <source>
        <dbReference type="SAM" id="SignalP"/>
    </source>
</evidence>
<feature type="active site" description="Proton donor/acceptor" evidence="7">
    <location>
        <position position="324"/>
    </location>
</feature>
<keyword evidence="5 7" id="KW-0573">Peptidoglycan synthesis</keyword>
<feature type="compositionally biased region" description="Basic and acidic residues" evidence="8">
    <location>
        <begin position="52"/>
        <end position="75"/>
    </location>
</feature>
<dbReference type="SUPFAM" id="SSF141523">
    <property type="entry name" value="L,D-transpeptidase catalytic domain-like"/>
    <property type="match status" value="1"/>
</dbReference>
<dbReference type="PANTHER" id="PTHR30582:SF30">
    <property type="entry name" value="BLR4375 PROTEIN"/>
    <property type="match status" value="1"/>
</dbReference>
<sequence>MQGFSMRAGLAALALAALSGTAEARKTQPKTPEPPPLTAEAINNAALPAEAETGKEAKAGSKGADRKAARRTERPDPLLVKVQVLLDRARFSPGAIDGRDGDNLQGAIAAYAAAQGLPATKAPTPALLDKLRTDSKPVVTEYTVSEDDAKTPFVERVPRELEKQADLDSLGYTNAREMLAERFHMSRDLLSALNPGKPFDKPGTVLLVAAVTPLESGRPNSKELPQEPKVERIEVDKTSRDVRALDKDGKLVAYYPASIGSAEKPAPSGETKVTRVAFDPTYTYNPKYAFKGVKARRKFTVKAGPNNPVGAVWIDLAIESYGIHGTPEPENVGKTESHGCIRLTNWDARDLGLHVAKGARVSFKDG</sequence>
<feature type="chain" id="PRO_5016146384" evidence="9">
    <location>
        <begin position="25"/>
        <end position="366"/>
    </location>
</feature>
<dbReference type="PANTHER" id="PTHR30582">
    <property type="entry name" value="L,D-TRANSPEPTIDASE"/>
    <property type="match status" value="1"/>
</dbReference>
<comment type="similarity">
    <text evidence="2">Belongs to the YkuD family.</text>
</comment>
<feature type="active site" description="Nucleophile" evidence="7">
    <location>
        <position position="340"/>
    </location>
</feature>
<gene>
    <name evidence="11" type="ORF">DK427_00095</name>
</gene>
<dbReference type="GO" id="GO:0071555">
    <property type="term" value="P:cell wall organization"/>
    <property type="evidence" value="ECO:0007669"/>
    <property type="project" value="UniProtKB-UniRule"/>
</dbReference>
<dbReference type="InterPro" id="IPR005490">
    <property type="entry name" value="LD_TPept_cat_dom"/>
</dbReference>